<dbReference type="EMBL" id="MU006222">
    <property type="protein sequence ID" value="KAF2828782.1"/>
    <property type="molecule type" value="Genomic_DNA"/>
</dbReference>
<name>A0A6A7A651_9PLEO</name>
<proteinExistence type="predicted"/>
<organism evidence="1 2">
    <name type="scientific">Ophiobolus disseminans</name>
    <dbReference type="NCBI Taxonomy" id="1469910"/>
    <lineage>
        <taxon>Eukaryota</taxon>
        <taxon>Fungi</taxon>
        <taxon>Dikarya</taxon>
        <taxon>Ascomycota</taxon>
        <taxon>Pezizomycotina</taxon>
        <taxon>Dothideomycetes</taxon>
        <taxon>Pleosporomycetidae</taxon>
        <taxon>Pleosporales</taxon>
        <taxon>Pleosporineae</taxon>
        <taxon>Phaeosphaeriaceae</taxon>
        <taxon>Ophiobolus</taxon>
    </lineage>
</organism>
<accession>A0A6A7A651</accession>
<dbReference type="InterPro" id="IPR029063">
    <property type="entry name" value="SAM-dependent_MTases_sf"/>
</dbReference>
<dbReference type="SUPFAM" id="SSF53335">
    <property type="entry name" value="S-adenosyl-L-methionine-dependent methyltransferases"/>
    <property type="match status" value="1"/>
</dbReference>
<dbReference type="Proteomes" id="UP000799424">
    <property type="component" value="Unassembled WGS sequence"/>
</dbReference>
<dbReference type="AlphaFoldDB" id="A0A6A7A651"/>
<sequence>MVKKYNARVGELGPQHASTQAIVGDLICSTPIPSTTDDSFNLITVSAALHHFPNTEDAVQRLVERLRPGGVLFIQDIFDNGHRGSEEKKPRGFTLDELRSIMSHAGLVDFRFEVLPEDLELEVRDGEVLRINCFIARGLKREQ</sequence>
<evidence type="ECO:0000313" key="2">
    <source>
        <dbReference type="Proteomes" id="UP000799424"/>
    </source>
</evidence>
<evidence type="ECO:0000313" key="1">
    <source>
        <dbReference type="EMBL" id="KAF2828782.1"/>
    </source>
</evidence>
<reference evidence="1" key="1">
    <citation type="journal article" date="2020" name="Stud. Mycol.">
        <title>101 Dothideomycetes genomes: a test case for predicting lifestyles and emergence of pathogens.</title>
        <authorList>
            <person name="Haridas S."/>
            <person name="Albert R."/>
            <person name="Binder M."/>
            <person name="Bloem J."/>
            <person name="Labutti K."/>
            <person name="Salamov A."/>
            <person name="Andreopoulos B."/>
            <person name="Baker S."/>
            <person name="Barry K."/>
            <person name="Bills G."/>
            <person name="Bluhm B."/>
            <person name="Cannon C."/>
            <person name="Castanera R."/>
            <person name="Culley D."/>
            <person name="Daum C."/>
            <person name="Ezra D."/>
            <person name="Gonzalez J."/>
            <person name="Henrissat B."/>
            <person name="Kuo A."/>
            <person name="Liang C."/>
            <person name="Lipzen A."/>
            <person name="Lutzoni F."/>
            <person name="Magnuson J."/>
            <person name="Mondo S."/>
            <person name="Nolan M."/>
            <person name="Ohm R."/>
            <person name="Pangilinan J."/>
            <person name="Park H.-J."/>
            <person name="Ramirez L."/>
            <person name="Alfaro M."/>
            <person name="Sun H."/>
            <person name="Tritt A."/>
            <person name="Yoshinaga Y."/>
            <person name="Zwiers L.-H."/>
            <person name="Turgeon B."/>
            <person name="Goodwin S."/>
            <person name="Spatafora J."/>
            <person name="Crous P."/>
            <person name="Grigoriev I."/>
        </authorList>
    </citation>
    <scope>NUCLEOTIDE SEQUENCE</scope>
    <source>
        <strain evidence="1">CBS 113818</strain>
    </source>
</reference>
<gene>
    <name evidence="1" type="ORF">CC86DRAFT_368920</name>
</gene>
<dbReference type="OrthoDB" id="3647at2759"/>
<keyword evidence="2" id="KW-1185">Reference proteome</keyword>
<evidence type="ECO:0008006" key="3">
    <source>
        <dbReference type="Google" id="ProtNLM"/>
    </source>
</evidence>
<dbReference type="Pfam" id="PF13489">
    <property type="entry name" value="Methyltransf_23"/>
    <property type="match status" value="1"/>
</dbReference>
<protein>
    <recommendedName>
        <fullName evidence="3">S-adenosyl-L-methionine-dependent methyltransferase</fullName>
    </recommendedName>
</protein>
<dbReference type="Gene3D" id="3.40.50.150">
    <property type="entry name" value="Vaccinia Virus protein VP39"/>
    <property type="match status" value="1"/>
</dbReference>